<sequence>MRLRVENEAAEKALILWLNSTLGLLTSLAHRVPTRGAWIQFKKPTIQNMPVLDVLALSANQLRTIASAYDKIAGRELSTIVNMAIDPTRIAIDDLFCQVLDIPSVEGLRAELAEEPIIKLRYCQEQREVTPEPDDQMQFELI</sequence>
<dbReference type="EMBL" id="QZWZ01000047">
    <property type="protein sequence ID" value="RJT28941.1"/>
    <property type="molecule type" value="Genomic_DNA"/>
</dbReference>
<protein>
    <submittedName>
        <fullName evidence="1">Uncharacterized protein</fullName>
    </submittedName>
</protein>
<accession>A0A3A5KD52</accession>
<organism evidence="1 2">
    <name type="scientific">Mesorhizobium waimense</name>
    <dbReference type="NCBI Taxonomy" id="1300307"/>
    <lineage>
        <taxon>Bacteria</taxon>
        <taxon>Pseudomonadati</taxon>
        <taxon>Pseudomonadota</taxon>
        <taxon>Alphaproteobacteria</taxon>
        <taxon>Hyphomicrobiales</taxon>
        <taxon>Phyllobacteriaceae</taxon>
        <taxon>Mesorhizobium</taxon>
    </lineage>
</organism>
<dbReference type="AlphaFoldDB" id="A0A3A5KD52"/>
<dbReference type="Proteomes" id="UP000272706">
    <property type="component" value="Unassembled WGS sequence"/>
</dbReference>
<comment type="caution">
    <text evidence="1">The sequence shown here is derived from an EMBL/GenBank/DDBJ whole genome shotgun (WGS) entry which is preliminary data.</text>
</comment>
<proteinExistence type="predicted"/>
<evidence type="ECO:0000313" key="1">
    <source>
        <dbReference type="EMBL" id="RJT28941.1"/>
    </source>
</evidence>
<keyword evidence="2" id="KW-1185">Reference proteome</keyword>
<reference evidence="1 2" key="1">
    <citation type="submission" date="2018-09" db="EMBL/GenBank/DDBJ databases">
        <title>Mesorhizobium carmichaelinearum sp. nov. isolated from Carmichaelinea spp. root nodules in New Zealand.</title>
        <authorList>
            <person name="De Meyer S.E."/>
        </authorList>
    </citation>
    <scope>NUCLEOTIDE SEQUENCE [LARGE SCALE GENOMIC DNA]</scope>
    <source>
        <strain evidence="1 2">ICMP19557</strain>
    </source>
</reference>
<evidence type="ECO:0000313" key="2">
    <source>
        <dbReference type="Proteomes" id="UP000272706"/>
    </source>
</evidence>
<gene>
    <name evidence="1" type="ORF">D3227_33195</name>
</gene>
<name>A0A3A5KD52_9HYPH</name>